<dbReference type="Gene3D" id="1.25.40.10">
    <property type="entry name" value="Tetratricopeptide repeat domain"/>
    <property type="match status" value="2"/>
</dbReference>
<feature type="region of interest" description="Disordered" evidence="4">
    <location>
        <begin position="251"/>
        <end position="275"/>
    </location>
</feature>
<evidence type="ECO:0000256" key="3">
    <source>
        <dbReference type="PROSITE-ProRule" id="PRU00339"/>
    </source>
</evidence>
<dbReference type="SMART" id="SM00028">
    <property type="entry name" value="TPR"/>
    <property type="match status" value="3"/>
</dbReference>
<gene>
    <name evidence="5" type="ORF">JY651_11425</name>
</gene>
<evidence type="ECO:0000256" key="4">
    <source>
        <dbReference type="SAM" id="MobiDB-lite"/>
    </source>
</evidence>
<keyword evidence="1" id="KW-0677">Repeat</keyword>
<dbReference type="Pfam" id="PF13181">
    <property type="entry name" value="TPR_8"/>
    <property type="match status" value="1"/>
</dbReference>
<dbReference type="RefSeq" id="WP_206727051.1">
    <property type="nucleotide sequence ID" value="NZ_CP071090.1"/>
</dbReference>
<dbReference type="SUPFAM" id="SSF48452">
    <property type="entry name" value="TPR-like"/>
    <property type="match status" value="1"/>
</dbReference>
<evidence type="ECO:0000313" key="5">
    <source>
        <dbReference type="EMBL" id="QSQ25496.1"/>
    </source>
</evidence>
<dbReference type="EMBL" id="CP071090">
    <property type="protein sequence ID" value="QSQ25496.1"/>
    <property type="molecule type" value="Genomic_DNA"/>
</dbReference>
<dbReference type="PROSITE" id="PS50293">
    <property type="entry name" value="TPR_REGION"/>
    <property type="match status" value="1"/>
</dbReference>
<organism evidence="5 6">
    <name type="scientific">Pyxidicoccus parkwayensis</name>
    <dbReference type="NCBI Taxonomy" id="2813578"/>
    <lineage>
        <taxon>Bacteria</taxon>
        <taxon>Pseudomonadati</taxon>
        <taxon>Myxococcota</taxon>
        <taxon>Myxococcia</taxon>
        <taxon>Myxococcales</taxon>
        <taxon>Cystobacterineae</taxon>
        <taxon>Myxococcaceae</taxon>
        <taxon>Pyxidicoccus</taxon>
    </lineage>
</organism>
<dbReference type="PANTHER" id="PTHR44943">
    <property type="entry name" value="CELLULOSE SYNTHASE OPERON PROTEIN C"/>
    <property type="match status" value="1"/>
</dbReference>
<proteinExistence type="predicted"/>
<evidence type="ECO:0000313" key="6">
    <source>
        <dbReference type="Proteomes" id="UP000662747"/>
    </source>
</evidence>
<accession>A0ABX7P4Y3</accession>
<dbReference type="InterPro" id="IPR051685">
    <property type="entry name" value="Ycf3/AcsC/BcsC/TPR_MFPF"/>
</dbReference>
<keyword evidence="6" id="KW-1185">Reference proteome</keyword>
<dbReference type="InterPro" id="IPR011990">
    <property type="entry name" value="TPR-like_helical_dom_sf"/>
</dbReference>
<protein>
    <recommendedName>
        <fullName evidence="7">Tetratricopeptide repeat protein</fullName>
    </recommendedName>
</protein>
<sequence>MKRLGKVGLVLGVLALGGPFGCKDEKEEAAKAHRIKGSDHMSKKEWKEAAAEYALSLEADPKQEKVLEKKAYAHMQVGQMAEASQTVLKMLDFKATPADKAEVYRTLASMHMTGGTTEDAEKYFNEALKLEPKDEASLGWIAEIYAQRGGARSMTAPIVKADLEKALNYYDQVLAINVNSANTYLNKRVVMGRLVAYEQQQKDQALSEAAENAKDKAVVDEANARAAEAQKHIDEYQAQFAEMTKKFSEATKAAKAAGNAPPAAPSKPAQATNTP</sequence>
<dbReference type="InterPro" id="IPR019734">
    <property type="entry name" value="TPR_rpt"/>
</dbReference>
<keyword evidence="2 3" id="KW-0802">TPR repeat</keyword>
<name>A0ABX7P4Y3_9BACT</name>
<dbReference type="PANTHER" id="PTHR44943:SF8">
    <property type="entry name" value="TPR REPEAT-CONTAINING PROTEIN MJ0263"/>
    <property type="match status" value="1"/>
</dbReference>
<evidence type="ECO:0000256" key="2">
    <source>
        <dbReference type="ARBA" id="ARBA00022803"/>
    </source>
</evidence>
<evidence type="ECO:0000256" key="1">
    <source>
        <dbReference type="ARBA" id="ARBA00022737"/>
    </source>
</evidence>
<dbReference type="Proteomes" id="UP000662747">
    <property type="component" value="Chromosome"/>
</dbReference>
<evidence type="ECO:0008006" key="7">
    <source>
        <dbReference type="Google" id="ProtNLM"/>
    </source>
</evidence>
<feature type="repeat" description="TPR" evidence="3">
    <location>
        <begin position="101"/>
        <end position="134"/>
    </location>
</feature>
<dbReference type="PROSITE" id="PS50005">
    <property type="entry name" value="TPR"/>
    <property type="match status" value="1"/>
</dbReference>
<reference evidence="5 6" key="1">
    <citation type="submission" date="2021-02" db="EMBL/GenBank/DDBJ databases">
        <title>De Novo genome assembly of isolated myxobacteria.</title>
        <authorList>
            <person name="Stevens D.C."/>
        </authorList>
    </citation>
    <scope>NUCLEOTIDE SEQUENCE [LARGE SCALE GENOMIC DNA]</scope>
    <source>
        <strain evidence="6">SCPEA02</strain>
    </source>
</reference>